<dbReference type="SUPFAM" id="SSF48452">
    <property type="entry name" value="TPR-like"/>
    <property type="match status" value="1"/>
</dbReference>
<evidence type="ECO:0000313" key="4">
    <source>
        <dbReference type="EMBL" id="GAV20720.1"/>
    </source>
</evidence>
<organism evidence="4 5">
    <name type="scientific">Mariprofundus micogutta</name>
    <dbReference type="NCBI Taxonomy" id="1921010"/>
    <lineage>
        <taxon>Bacteria</taxon>
        <taxon>Pseudomonadati</taxon>
        <taxon>Pseudomonadota</taxon>
        <taxon>Candidatius Mariprofundia</taxon>
        <taxon>Mariprofundales</taxon>
        <taxon>Mariprofundaceae</taxon>
        <taxon>Mariprofundus</taxon>
    </lineage>
</organism>
<keyword evidence="5" id="KW-1185">Reference proteome</keyword>
<keyword evidence="3" id="KW-0732">Signal</keyword>
<sequence>MKKQYITICAALCCLGFSTHANANAMDTELLFSTSLKSAGDALLELTTPKVNTSASWDVASNAPVMLTMTETAPPVIREKSAAQGDKTSAPVSGSNKPVATIVETPTPAAEKKAAEPMAPAVPALSSEELFTAAKTALMQGNRSKALDHLAQLLSVNPGHRAARLMYGKELVLNHQYAEASLVLPELLNSSSDWRAWYWMGTASLMRGQLNDAENYLSEAIARNGEVAELWVQRAIIAQENNNHETALQLLSIAKDLDPDMPEVSLNIGYSADALGNKKLANRAYGHFLVQTNRSPKHIRVRQKVISLF</sequence>
<reference evidence="4 5" key="1">
    <citation type="journal article" date="2017" name="Arch. Microbiol.">
        <title>Mariprofundus micogutta sp. nov., a novel iron-oxidizing zetaproteobacterium isolated from a deep-sea hydrothermal field at the Bayonnaise knoll of the Izu-Ogasawara arc, and a description of Mariprofundales ord. nov. and Zetaproteobacteria classis nov.</title>
        <authorList>
            <person name="Makita H."/>
            <person name="Tanaka E."/>
            <person name="Mitsunobu S."/>
            <person name="Miyazaki M."/>
            <person name="Nunoura T."/>
            <person name="Uematsu K."/>
            <person name="Takaki Y."/>
            <person name="Nishi S."/>
            <person name="Shimamura S."/>
            <person name="Takai K."/>
        </authorList>
    </citation>
    <scope>NUCLEOTIDE SEQUENCE [LARGE SCALE GENOMIC DNA]</scope>
    <source>
        <strain evidence="4 5">ET2</strain>
    </source>
</reference>
<dbReference type="OrthoDB" id="9814129at2"/>
<evidence type="ECO:0000256" key="2">
    <source>
        <dbReference type="ARBA" id="ARBA00022803"/>
    </source>
</evidence>
<dbReference type="Gene3D" id="1.25.40.10">
    <property type="entry name" value="Tetratricopeptide repeat domain"/>
    <property type="match status" value="1"/>
</dbReference>
<evidence type="ECO:0000313" key="5">
    <source>
        <dbReference type="Proteomes" id="UP000231632"/>
    </source>
</evidence>
<dbReference type="SMART" id="SM00028">
    <property type="entry name" value="TPR"/>
    <property type="match status" value="3"/>
</dbReference>
<comment type="caution">
    <text evidence="4">The sequence shown here is derived from an EMBL/GenBank/DDBJ whole genome shotgun (WGS) entry which is preliminary data.</text>
</comment>
<feature type="chain" id="PRO_5012092189" evidence="3">
    <location>
        <begin position="24"/>
        <end position="309"/>
    </location>
</feature>
<dbReference type="STRING" id="1921010.MMIC_P1693"/>
<protein>
    <submittedName>
        <fullName evidence="4">Tetratricopeptide repeat protein</fullName>
    </submittedName>
</protein>
<feature type="signal peptide" evidence="3">
    <location>
        <begin position="1"/>
        <end position="23"/>
    </location>
</feature>
<keyword evidence="1" id="KW-0677">Repeat</keyword>
<name>A0A1L8CP72_9PROT</name>
<evidence type="ECO:0000256" key="3">
    <source>
        <dbReference type="SAM" id="SignalP"/>
    </source>
</evidence>
<proteinExistence type="predicted"/>
<dbReference type="Pfam" id="PF13432">
    <property type="entry name" value="TPR_16"/>
    <property type="match status" value="1"/>
</dbReference>
<evidence type="ECO:0000256" key="1">
    <source>
        <dbReference type="ARBA" id="ARBA00022737"/>
    </source>
</evidence>
<dbReference type="AlphaFoldDB" id="A0A1L8CP72"/>
<dbReference type="PANTHER" id="PTHR44186">
    <property type="match status" value="1"/>
</dbReference>
<keyword evidence="2" id="KW-0802">TPR repeat</keyword>
<dbReference type="RefSeq" id="WP_072660029.1">
    <property type="nucleotide sequence ID" value="NZ_BDFD01000014.1"/>
</dbReference>
<dbReference type="EMBL" id="BDFD01000014">
    <property type="protein sequence ID" value="GAV20720.1"/>
    <property type="molecule type" value="Genomic_DNA"/>
</dbReference>
<gene>
    <name evidence="4" type="ORF">MMIC_P1693</name>
</gene>
<dbReference type="InterPro" id="IPR019734">
    <property type="entry name" value="TPR_rpt"/>
</dbReference>
<dbReference type="InterPro" id="IPR011990">
    <property type="entry name" value="TPR-like_helical_dom_sf"/>
</dbReference>
<accession>A0A1L8CP72</accession>
<dbReference type="PANTHER" id="PTHR44186:SF1">
    <property type="entry name" value="BARDET-BIEDL SYNDROME 4 PROTEIN"/>
    <property type="match status" value="1"/>
</dbReference>
<dbReference type="Proteomes" id="UP000231632">
    <property type="component" value="Unassembled WGS sequence"/>
</dbReference>